<evidence type="ECO:0000259" key="6">
    <source>
        <dbReference type="Pfam" id="PF05670"/>
    </source>
</evidence>
<keyword evidence="9" id="KW-1185">Reference proteome</keyword>
<comment type="subcellular location">
    <subcellularLocation>
        <location evidence="1">Cytoplasm</location>
    </subcellularLocation>
</comment>
<feature type="compositionally biased region" description="Acidic residues" evidence="5">
    <location>
        <begin position="761"/>
        <end position="774"/>
    </location>
</feature>
<dbReference type="EMBL" id="JBEFKJ010000024">
    <property type="protein sequence ID" value="KAL2039601.1"/>
    <property type="molecule type" value="Genomic_DNA"/>
</dbReference>
<feature type="region of interest" description="Disordered" evidence="5">
    <location>
        <begin position="704"/>
        <end position="725"/>
    </location>
</feature>
<dbReference type="Gene3D" id="2.30.310.10">
    <property type="entry name" value="ibrinogen binding protein from staphylococcus aureus domain"/>
    <property type="match status" value="1"/>
</dbReference>
<dbReference type="InterPro" id="IPR021846">
    <property type="entry name" value="NFACT-C"/>
</dbReference>
<feature type="domain" description="NFACT protein C-terminal" evidence="7">
    <location>
        <begin position="998"/>
        <end position="1111"/>
    </location>
</feature>
<feature type="compositionally biased region" description="Basic residues" evidence="5">
    <location>
        <begin position="903"/>
        <end position="915"/>
    </location>
</feature>
<evidence type="ECO:0000256" key="1">
    <source>
        <dbReference type="ARBA" id="ARBA00004496"/>
    </source>
</evidence>
<dbReference type="Pfam" id="PF11923">
    <property type="entry name" value="NFACT-C"/>
    <property type="match status" value="1"/>
</dbReference>
<reference evidence="8 9" key="1">
    <citation type="submission" date="2024-09" db="EMBL/GenBank/DDBJ databases">
        <title>Rethinking Asexuality: The Enigmatic Case of Functional Sexual Genes in Lepraria (Stereocaulaceae).</title>
        <authorList>
            <person name="Doellman M."/>
            <person name="Sun Y."/>
            <person name="Barcenas-Pena A."/>
            <person name="Lumbsch H.T."/>
            <person name="Grewe F."/>
        </authorList>
    </citation>
    <scope>NUCLEOTIDE SEQUENCE [LARGE SCALE GENOMIC DNA]</scope>
    <source>
        <strain evidence="8 9">Mercado 3170</strain>
    </source>
</reference>
<feature type="compositionally biased region" description="Acidic residues" evidence="5">
    <location>
        <begin position="446"/>
        <end position="466"/>
    </location>
</feature>
<name>A0ABR4A3R2_9LECA</name>
<sequence length="1142" mass="126563">MKQRFSSLDVKVIAQELSQALCTLRLANVYDLSSRIFLLKFAKPDNRQSFVIDSGFRCHLTSFTRATATAPSAFVSRLRKFLRTRRVTSISQVGTDRIIELQFSDGQYRLFLEFYAGGNIVLTDKELSVIALLRIVAEENEQLRVGVKYSLNDRQNFDGIPTLTPERVKAGLQKAVDKGDGDNTVVQKRSKRKAGDALRKALATSLNEFPPMLLEHALRAAVFDPATSVDEVLQDRLLLERLTVALAEAQKVVHSIEKSQHCKGYIIAKAVKGASNLPQGQIKENGQMTHEHLMYEDFHPFRPKQFADSPEITILEFDGFNKTVDEFFSSIESQKLESRLTEREQHAKQKLEKARLDHEKRLGGLQQVQELNVRKAQAIEANLEKVQEAISAVNGLLAQGMDWMDVARLIEMERERHNVVAEIIKLPLNLYENTVTLLLTEADFEDEQDFDGDETDSDVSDSEDEQAAASKFTQAPKPLDKRLAVDVDLALSPWSNARQYYDQKKSAAVKEHKTVQSSEKALRSTEMKINADLKKSLKLEKEVMRPQRKAYWFEKFVYFISSEGYLVLGGKDAQQNETLYKKYLRKGDVYIHADLHGATSVIIKNKPGMSESPIPPSTLSQAGTLAVATSNAWDSKAVMSAWWVHADQVSKTAPTGEYMMTGGFSVSGHKNFLPPAQLLLGFGIMFKVSEESKARHLKHRLQEDIPTKAAHIPDTTSEEVQDLQEDGNEVYRTESEVSNGSLNGEGDGQHEDFNIKKANETEIDSDGGNDDDSEAEARQDNPLQPSKSHRISLHSESLLRDVPDKVTSPDSELASDGGSTDDESGPEGQNDEEGNDGPSTNNEQKRHLSARERRMLRKGQLLSPTDPPKAPKASADSEDSTRPSSPATLVQSSQATKPQPPRVRGKQGKRNKLKTKYANQDEEDRALAMRLLGSAAAQEKATEDAAAKAAKEQELAAAKERRRKQHALAAVKGREAEEIRRLNFEEGIQTLDEDEVEGLGDLDAFVGSPLPGDEILDALIVCGPWDAIGGRCKWRVKLQPGTVKKGKAVREILQKWVSVVIDREKKKRPGAGEGNETMIGEEAVRMREAELIRAIREPEVIGVIPVGKVRVFTGAGEAAGKGRGGGGAGKGKRGGKGSKRQR</sequence>
<evidence type="ECO:0000259" key="7">
    <source>
        <dbReference type="Pfam" id="PF11923"/>
    </source>
</evidence>
<feature type="region of interest" description="Disordered" evidence="5">
    <location>
        <begin position="1116"/>
        <end position="1142"/>
    </location>
</feature>
<keyword evidence="4" id="KW-0175">Coiled coil</keyword>
<comment type="caution">
    <text evidence="8">The sequence shown here is derived from an EMBL/GenBank/DDBJ whole genome shotgun (WGS) entry which is preliminary data.</text>
</comment>
<evidence type="ECO:0000313" key="8">
    <source>
        <dbReference type="EMBL" id="KAL2039601.1"/>
    </source>
</evidence>
<feature type="compositionally biased region" description="Acidic residues" evidence="5">
    <location>
        <begin position="819"/>
        <end position="835"/>
    </location>
</feature>
<organism evidence="8 9">
    <name type="scientific">Stereocaulon virgatum</name>
    <dbReference type="NCBI Taxonomy" id="373712"/>
    <lineage>
        <taxon>Eukaryota</taxon>
        <taxon>Fungi</taxon>
        <taxon>Dikarya</taxon>
        <taxon>Ascomycota</taxon>
        <taxon>Pezizomycotina</taxon>
        <taxon>Lecanoromycetes</taxon>
        <taxon>OSLEUM clade</taxon>
        <taxon>Lecanoromycetidae</taxon>
        <taxon>Lecanorales</taxon>
        <taxon>Lecanorineae</taxon>
        <taxon>Stereocaulaceae</taxon>
        <taxon>Stereocaulon</taxon>
    </lineage>
</organism>
<dbReference type="Pfam" id="PF05670">
    <property type="entry name" value="NFACT-R_1"/>
    <property type="match status" value="1"/>
</dbReference>
<dbReference type="InterPro" id="IPR051608">
    <property type="entry name" value="RQC_Subunit_NEMF"/>
</dbReference>
<dbReference type="Proteomes" id="UP001590950">
    <property type="component" value="Unassembled WGS sequence"/>
</dbReference>
<dbReference type="PANTHER" id="PTHR15239:SF6">
    <property type="entry name" value="RIBOSOME QUALITY CONTROL COMPLEX SUBUNIT NEMF"/>
    <property type="match status" value="1"/>
</dbReference>
<evidence type="ECO:0000256" key="5">
    <source>
        <dbReference type="SAM" id="MobiDB-lite"/>
    </source>
</evidence>
<feature type="compositionally biased region" description="Basic and acidic residues" evidence="5">
    <location>
        <begin position="843"/>
        <end position="853"/>
    </location>
</feature>
<feature type="compositionally biased region" description="Acidic residues" evidence="5">
    <location>
        <begin position="716"/>
        <end position="725"/>
    </location>
</feature>
<evidence type="ECO:0000256" key="2">
    <source>
        <dbReference type="ARBA" id="ARBA00008318"/>
    </source>
</evidence>
<accession>A0ABR4A3R2</accession>
<dbReference type="Pfam" id="PF05833">
    <property type="entry name" value="NFACT_N"/>
    <property type="match status" value="1"/>
</dbReference>
<feature type="region of interest" description="Disordered" evidence="5">
    <location>
        <begin position="446"/>
        <end position="473"/>
    </location>
</feature>
<feature type="region of interest" description="Disordered" evidence="5">
    <location>
        <begin position="760"/>
        <end position="924"/>
    </location>
</feature>
<feature type="compositionally biased region" description="Polar residues" evidence="5">
    <location>
        <begin position="882"/>
        <end position="897"/>
    </location>
</feature>
<evidence type="ECO:0000256" key="4">
    <source>
        <dbReference type="ARBA" id="ARBA00023054"/>
    </source>
</evidence>
<feature type="domain" description="NFACT RNA-binding" evidence="6">
    <location>
        <begin position="555"/>
        <end position="668"/>
    </location>
</feature>
<feature type="compositionally biased region" description="Gly residues" evidence="5">
    <location>
        <begin position="1117"/>
        <end position="1129"/>
    </location>
</feature>
<dbReference type="InterPro" id="IPR008532">
    <property type="entry name" value="NFACT_RNA-bd"/>
</dbReference>
<protein>
    <submittedName>
        <fullName evidence="8">Uncharacterized protein</fullName>
    </submittedName>
</protein>
<gene>
    <name evidence="8" type="ORF">N7G274_007460</name>
</gene>
<feature type="compositionally biased region" description="Basic residues" evidence="5">
    <location>
        <begin position="1130"/>
        <end position="1142"/>
    </location>
</feature>
<evidence type="ECO:0000256" key="3">
    <source>
        <dbReference type="ARBA" id="ARBA00022490"/>
    </source>
</evidence>
<proteinExistence type="inferred from homology"/>
<evidence type="ECO:0000313" key="9">
    <source>
        <dbReference type="Proteomes" id="UP001590950"/>
    </source>
</evidence>
<keyword evidence="3" id="KW-0963">Cytoplasm</keyword>
<dbReference type="PANTHER" id="PTHR15239">
    <property type="entry name" value="NUCLEAR EXPORT MEDIATOR FACTOR NEMF"/>
    <property type="match status" value="1"/>
</dbReference>
<comment type="similarity">
    <text evidence="2">Belongs to the NEMF family.</text>
</comment>